<evidence type="ECO:0000313" key="4">
    <source>
        <dbReference type="Proteomes" id="UP001367508"/>
    </source>
</evidence>
<evidence type="ECO:0000313" key="3">
    <source>
        <dbReference type="EMBL" id="KAK7361956.1"/>
    </source>
</evidence>
<comment type="caution">
    <text evidence="3">The sequence shown here is derived from an EMBL/GenBank/DDBJ whole genome shotgun (WGS) entry which is preliminary data.</text>
</comment>
<dbReference type="InterPro" id="IPR056895">
    <property type="entry name" value="AtTam9"/>
</dbReference>
<dbReference type="Gene3D" id="2.130.10.10">
    <property type="entry name" value="YVTN repeat-like/Quinoprotein amine dehydrogenase"/>
    <property type="match status" value="1"/>
</dbReference>
<gene>
    <name evidence="3" type="ORF">VNO77_04052</name>
</gene>
<dbReference type="InterPro" id="IPR050459">
    <property type="entry name" value="WD_repeat_RBAP46/RBAP48/MSI1"/>
</dbReference>
<dbReference type="AlphaFoldDB" id="A0AAN9R7E9"/>
<evidence type="ECO:0000256" key="2">
    <source>
        <dbReference type="ARBA" id="ARBA00022737"/>
    </source>
</evidence>
<dbReference type="InterPro" id="IPR015943">
    <property type="entry name" value="WD40/YVTN_repeat-like_dom_sf"/>
</dbReference>
<reference evidence="3 4" key="1">
    <citation type="submission" date="2024-01" db="EMBL/GenBank/DDBJ databases">
        <title>The genomes of 5 underutilized Papilionoideae crops provide insights into root nodulation and disease resistanc.</title>
        <authorList>
            <person name="Jiang F."/>
        </authorList>
    </citation>
    <scope>NUCLEOTIDE SEQUENCE [LARGE SCALE GENOMIC DNA]</scope>
    <source>
        <strain evidence="3">LVBAO_FW01</strain>
        <tissue evidence="3">Leaves</tissue>
    </source>
</reference>
<protein>
    <submittedName>
        <fullName evidence="3">Uncharacterized protein</fullName>
    </submittedName>
</protein>
<dbReference type="Proteomes" id="UP001367508">
    <property type="component" value="Unassembled WGS sequence"/>
</dbReference>
<sequence length="216" mass="25040">MKPLKENEKEERYIQWKSLLPSLYDWVAAAEHISQFNEEACYPFVRKFKTMLNPGKVNRIKELSQNSKIVAIHTNSPKVLIWNIETEPTHHAVLEAPTSHTDLVLTDHKDNAEFDLAMCSIEPFVLFEGKDKCFFAMGNKLEKQKQEVDNMTLLKIVPPIDQTYAKWLAKDVARIHGYTPQYTRAVEPPDHYVEYMKLNGLLDVDLNDPDLAHLFK</sequence>
<keyword evidence="1" id="KW-0853">WD repeat</keyword>
<dbReference type="Pfam" id="PF25111">
    <property type="entry name" value="AtTam9"/>
    <property type="match status" value="1"/>
</dbReference>
<dbReference type="EMBL" id="JAYMYQ010000001">
    <property type="protein sequence ID" value="KAK7361956.1"/>
    <property type="molecule type" value="Genomic_DNA"/>
</dbReference>
<keyword evidence="2" id="KW-0677">Repeat</keyword>
<organism evidence="3 4">
    <name type="scientific">Canavalia gladiata</name>
    <name type="common">Sword bean</name>
    <name type="synonym">Dolichos gladiatus</name>
    <dbReference type="NCBI Taxonomy" id="3824"/>
    <lineage>
        <taxon>Eukaryota</taxon>
        <taxon>Viridiplantae</taxon>
        <taxon>Streptophyta</taxon>
        <taxon>Embryophyta</taxon>
        <taxon>Tracheophyta</taxon>
        <taxon>Spermatophyta</taxon>
        <taxon>Magnoliopsida</taxon>
        <taxon>eudicotyledons</taxon>
        <taxon>Gunneridae</taxon>
        <taxon>Pentapetalae</taxon>
        <taxon>rosids</taxon>
        <taxon>fabids</taxon>
        <taxon>Fabales</taxon>
        <taxon>Fabaceae</taxon>
        <taxon>Papilionoideae</taxon>
        <taxon>50 kb inversion clade</taxon>
        <taxon>NPAAA clade</taxon>
        <taxon>indigoferoid/millettioid clade</taxon>
        <taxon>Phaseoleae</taxon>
        <taxon>Canavalia</taxon>
    </lineage>
</organism>
<accession>A0AAN9R7E9</accession>
<keyword evidence="4" id="KW-1185">Reference proteome</keyword>
<proteinExistence type="predicted"/>
<name>A0AAN9R7E9_CANGL</name>
<dbReference type="PANTHER" id="PTHR22850">
    <property type="entry name" value="WD40 REPEAT FAMILY"/>
    <property type="match status" value="1"/>
</dbReference>
<evidence type="ECO:0000256" key="1">
    <source>
        <dbReference type="ARBA" id="ARBA00022574"/>
    </source>
</evidence>